<name>A0ABD0V953_DENTH</name>
<reference evidence="1 2" key="1">
    <citation type="journal article" date="2024" name="Plant Biotechnol. J.">
        <title>Dendrobium thyrsiflorum genome and its molecular insights into genes involved in important horticultural traits.</title>
        <authorList>
            <person name="Chen B."/>
            <person name="Wang J.Y."/>
            <person name="Zheng P.J."/>
            <person name="Li K.L."/>
            <person name="Liang Y.M."/>
            <person name="Chen X.F."/>
            <person name="Zhang C."/>
            <person name="Zhao X."/>
            <person name="He X."/>
            <person name="Zhang G.Q."/>
            <person name="Liu Z.J."/>
            <person name="Xu Q."/>
        </authorList>
    </citation>
    <scope>NUCLEOTIDE SEQUENCE [LARGE SCALE GENOMIC DNA]</scope>
    <source>
        <strain evidence="1">GZMU011</strain>
    </source>
</reference>
<dbReference type="Proteomes" id="UP001552299">
    <property type="component" value="Unassembled WGS sequence"/>
</dbReference>
<accession>A0ABD0V953</accession>
<dbReference type="AlphaFoldDB" id="A0ABD0V953"/>
<comment type="caution">
    <text evidence="1">The sequence shown here is derived from an EMBL/GenBank/DDBJ whole genome shotgun (WGS) entry which is preliminary data.</text>
</comment>
<proteinExistence type="predicted"/>
<evidence type="ECO:0000313" key="1">
    <source>
        <dbReference type="EMBL" id="KAL0921569.1"/>
    </source>
</evidence>
<evidence type="ECO:0000313" key="2">
    <source>
        <dbReference type="Proteomes" id="UP001552299"/>
    </source>
</evidence>
<organism evidence="1 2">
    <name type="scientific">Dendrobium thyrsiflorum</name>
    <name type="common">Pinecone-like raceme dendrobium</name>
    <name type="synonym">Orchid</name>
    <dbReference type="NCBI Taxonomy" id="117978"/>
    <lineage>
        <taxon>Eukaryota</taxon>
        <taxon>Viridiplantae</taxon>
        <taxon>Streptophyta</taxon>
        <taxon>Embryophyta</taxon>
        <taxon>Tracheophyta</taxon>
        <taxon>Spermatophyta</taxon>
        <taxon>Magnoliopsida</taxon>
        <taxon>Liliopsida</taxon>
        <taxon>Asparagales</taxon>
        <taxon>Orchidaceae</taxon>
        <taxon>Epidendroideae</taxon>
        <taxon>Malaxideae</taxon>
        <taxon>Dendrobiinae</taxon>
        <taxon>Dendrobium</taxon>
    </lineage>
</organism>
<gene>
    <name evidence="1" type="ORF">M5K25_008654</name>
</gene>
<protein>
    <submittedName>
        <fullName evidence="1">Uncharacterized protein</fullName>
    </submittedName>
</protein>
<sequence>MCQPTDYSGLDQVTVGNDSSTPITHIGQGLLPLLIGKLLLSQILHTPQISHNLLSIHKLTQDNNISIHFDAFGYKILDQFRYCIHQGPARNGLYPLHLPSQSAPTAFIASISSKLCGANVLLIHTTALLQPYQDTRAVLESCPEALESLYRGWICELCVG</sequence>
<dbReference type="EMBL" id="JANQDX010000007">
    <property type="protein sequence ID" value="KAL0921569.1"/>
    <property type="molecule type" value="Genomic_DNA"/>
</dbReference>
<keyword evidence="2" id="KW-1185">Reference proteome</keyword>